<reference evidence="1" key="2">
    <citation type="submission" date="2023-02" db="EMBL/GenBank/DDBJ databases">
        <authorList>
            <person name="Rayyan A."/>
            <person name="Meyer T."/>
            <person name="Kyndt J.A."/>
        </authorList>
    </citation>
    <scope>NUCLEOTIDE SEQUENCE</scope>
    <source>
        <strain evidence="1">DSM 9987</strain>
    </source>
</reference>
<reference evidence="1" key="1">
    <citation type="journal article" date="2023" name="Microbiol Resour">
        <title>Genome Sequences of Rhodoplanes serenus and Two Thermotolerant Strains, Rhodoplanes tepidamans and 'Rhodoplanes cryptolactis,' Further Refine the Genus.</title>
        <authorList>
            <person name="Rayyan A.A."/>
            <person name="Kyndt J.A."/>
        </authorList>
    </citation>
    <scope>NUCLEOTIDE SEQUENCE</scope>
    <source>
        <strain evidence="1">DSM 9987</strain>
    </source>
</reference>
<keyword evidence="2" id="KW-1185">Reference proteome</keyword>
<organism evidence="1 2">
    <name type="scientific">Rhodoplanes tepidamans</name>
    <name type="common">Rhodoplanes cryptolactis</name>
    <dbReference type="NCBI Taxonomy" id="200616"/>
    <lineage>
        <taxon>Bacteria</taxon>
        <taxon>Pseudomonadati</taxon>
        <taxon>Pseudomonadota</taxon>
        <taxon>Alphaproteobacteria</taxon>
        <taxon>Hyphomicrobiales</taxon>
        <taxon>Nitrobacteraceae</taxon>
        <taxon>Rhodoplanes</taxon>
    </lineage>
</organism>
<accession>A0ABT5JJ71</accession>
<comment type="caution">
    <text evidence="1">The sequence shown here is derived from an EMBL/GenBank/DDBJ whole genome shotgun (WGS) entry which is preliminary data.</text>
</comment>
<evidence type="ECO:0000313" key="1">
    <source>
        <dbReference type="EMBL" id="MDC7789577.1"/>
    </source>
</evidence>
<gene>
    <name evidence="1" type="ORF">PQJ73_28190</name>
</gene>
<proteinExistence type="predicted"/>
<evidence type="ECO:0000313" key="2">
    <source>
        <dbReference type="Proteomes" id="UP001165652"/>
    </source>
</evidence>
<dbReference type="Proteomes" id="UP001165652">
    <property type="component" value="Unassembled WGS sequence"/>
</dbReference>
<sequence length="182" mass="20170">MLDILNWGPVGRWLHLGAVRTLPLWRSVMVGRYRGAEACRAALGEAGIQVSADADALLGRPSVRWSDRKRVLDLAVVSPADLGFPRGARWGEIRAAAKAARLGLAPAELGPALRLAYREQPHGERLVLAMQAPGEPDQEPLTFSLDHDDDGLWLDVHDGHPDVLWRPDDRFVFVRKPPRWGL</sequence>
<name>A0ABT5JJ71_RHOTP</name>
<dbReference type="RefSeq" id="WP_272780398.1">
    <property type="nucleotide sequence ID" value="NZ_JAQQLI010000079.1"/>
</dbReference>
<protein>
    <submittedName>
        <fullName evidence="1">Uncharacterized protein</fullName>
    </submittedName>
</protein>
<dbReference type="EMBL" id="JAQQLI010000079">
    <property type="protein sequence ID" value="MDC7789577.1"/>
    <property type="molecule type" value="Genomic_DNA"/>
</dbReference>